<dbReference type="SUPFAM" id="SSF52540">
    <property type="entry name" value="P-loop containing nucleoside triphosphate hydrolases"/>
    <property type="match status" value="1"/>
</dbReference>
<feature type="domain" description="Clp1 P-loop" evidence="6">
    <location>
        <begin position="27"/>
        <end position="194"/>
    </location>
</feature>
<reference evidence="8" key="1">
    <citation type="journal article" date="2019" name="Int. J. Syst. Evol. Microbiol.">
        <title>The Global Catalogue of Microorganisms (GCM) 10K type strain sequencing project: providing services to taxonomists for standard genome sequencing and annotation.</title>
        <authorList>
            <consortium name="The Broad Institute Genomics Platform"/>
            <consortium name="The Broad Institute Genome Sequencing Center for Infectious Disease"/>
            <person name="Wu L."/>
            <person name="Ma J."/>
        </authorList>
    </citation>
    <scope>NUCLEOTIDE SEQUENCE [LARGE SCALE GENOMIC DNA]</scope>
    <source>
        <strain evidence="8">NBRC 103632</strain>
    </source>
</reference>
<dbReference type="InterPro" id="IPR032319">
    <property type="entry name" value="CLP1_P"/>
</dbReference>
<dbReference type="GO" id="GO:0006396">
    <property type="term" value="P:RNA processing"/>
    <property type="evidence" value="ECO:0007669"/>
    <property type="project" value="InterPro"/>
</dbReference>
<organism evidence="7 8">
    <name type="scientific">Methylobacterium tardum</name>
    <dbReference type="NCBI Taxonomy" id="374432"/>
    <lineage>
        <taxon>Bacteria</taxon>
        <taxon>Pseudomonadati</taxon>
        <taxon>Pseudomonadota</taxon>
        <taxon>Alphaproteobacteria</taxon>
        <taxon>Hyphomicrobiales</taxon>
        <taxon>Methylobacteriaceae</taxon>
        <taxon>Methylobacterium</taxon>
    </lineage>
</organism>
<dbReference type="Gene3D" id="3.40.50.300">
    <property type="entry name" value="P-loop containing nucleotide triphosphate hydrolases"/>
    <property type="match status" value="1"/>
</dbReference>
<evidence type="ECO:0000313" key="7">
    <source>
        <dbReference type="EMBL" id="GLS68992.1"/>
    </source>
</evidence>
<feature type="region of interest" description="Disordered" evidence="5">
    <location>
        <begin position="274"/>
        <end position="307"/>
    </location>
</feature>
<keyword evidence="1" id="KW-0808">Transferase</keyword>
<evidence type="ECO:0000256" key="2">
    <source>
        <dbReference type="ARBA" id="ARBA00022741"/>
    </source>
</evidence>
<dbReference type="PANTHER" id="PTHR12755:SF3">
    <property type="entry name" value="POLYNUCLEOTIDE 5'-HYDROXYL-KINASE NOL9"/>
    <property type="match status" value="1"/>
</dbReference>
<dbReference type="InterPro" id="IPR045116">
    <property type="entry name" value="Clp1/Grc3"/>
</dbReference>
<evidence type="ECO:0000256" key="3">
    <source>
        <dbReference type="ARBA" id="ARBA00022777"/>
    </source>
</evidence>
<protein>
    <recommendedName>
        <fullName evidence="6">Clp1 P-loop domain-containing protein</fullName>
    </recommendedName>
</protein>
<sequence>MPPGFPDAWATAIRRVLDTATRILVLGPADSGKSTLCRLLLEQARGADRSAAILDLDLSQKLIGPPACVTLGTVTRQGPVLRGFAFAGTTDPVAAGSLLLADAARLAACAAADLHVVNTCGYLGGRGLALKRAAIAATAADTLLILGQDPAGAALRSFATGRTVLCLPVAPQARRKTSGERRAARRAAFATYFADSRLVHLPDGPAIGSPSSSVLSPGRLVGLADSDGTERAIGVLDCADSTRGGIWLRTPPPPFAIGEIRPGALVLDAAFDARPVADGSGRPQQRLDAVGDELDRERGQQHAEKPR</sequence>
<feature type="compositionally biased region" description="Basic and acidic residues" evidence="5">
    <location>
        <begin position="293"/>
        <end position="307"/>
    </location>
</feature>
<proteinExistence type="predicted"/>
<gene>
    <name evidence="7" type="ORF">GCM10007890_10040</name>
</gene>
<dbReference type="Proteomes" id="UP001157440">
    <property type="component" value="Unassembled WGS sequence"/>
</dbReference>
<evidence type="ECO:0000256" key="5">
    <source>
        <dbReference type="SAM" id="MobiDB-lite"/>
    </source>
</evidence>
<dbReference type="EMBL" id="BSPL01000009">
    <property type="protein sequence ID" value="GLS68992.1"/>
    <property type="molecule type" value="Genomic_DNA"/>
</dbReference>
<accession>A0AA37TBP4</accession>
<evidence type="ECO:0000256" key="4">
    <source>
        <dbReference type="ARBA" id="ARBA00022840"/>
    </source>
</evidence>
<evidence type="ECO:0000256" key="1">
    <source>
        <dbReference type="ARBA" id="ARBA00022679"/>
    </source>
</evidence>
<dbReference type="Pfam" id="PF16575">
    <property type="entry name" value="CLP1_P"/>
    <property type="match status" value="1"/>
</dbReference>
<dbReference type="GO" id="GO:0051731">
    <property type="term" value="F:polynucleotide 5'-hydroxyl-kinase activity"/>
    <property type="evidence" value="ECO:0007669"/>
    <property type="project" value="InterPro"/>
</dbReference>
<keyword evidence="4" id="KW-0067">ATP-binding</keyword>
<keyword evidence="3" id="KW-0418">Kinase</keyword>
<dbReference type="PANTHER" id="PTHR12755">
    <property type="entry name" value="CLEAVAGE/POLYADENYLATION FACTOR IA SUBUNIT CLP1P"/>
    <property type="match status" value="1"/>
</dbReference>
<comment type="caution">
    <text evidence="7">The sequence shown here is derived from an EMBL/GenBank/DDBJ whole genome shotgun (WGS) entry which is preliminary data.</text>
</comment>
<evidence type="ECO:0000313" key="8">
    <source>
        <dbReference type="Proteomes" id="UP001157440"/>
    </source>
</evidence>
<dbReference type="GO" id="GO:0005524">
    <property type="term" value="F:ATP binding"/>
    <property type="evidence" value="ECO:0007669"/>
    <property type="project" value="UniProtKB-KW"/>
</dbReference>
<name>A0AA37TBP4_9HYPH</name>
<dbReference type="AlphaFoldDB" id="A0AA37TBP4"/>
<evidence type="ECO:0000259" key="6">
    <source>
        <dbReference type="Pfam" id="PF16575"/>
    </source>
</evidence>
<dbReference type="InterPro" id="IPR027417">
    <property type="entry name" value="P-loop_NTPase"/>
</dbReference>
<keyword evidence="2" id="KW-0547">Nucleotide-binding</keyword>
<keyword evidence="8" id="KW-1185">Reference proteome</keyword>